<dbReference type="GO" id="GO:0004185">
    <property type="term" value="F:serine-type carboxypeptidase activity"/>
    <property type="evidence" value="ECO:0007669"/>
    <property type="project" value="UniProtKB-EC"/>
</dbReference>
<dbReference type="Gramene" id="mRNA:HanXRQr2_Chr02g0047581">
    <property type="protein sequence ID" value="mRNA:HanXRQr2_Chr02g0047581"/>
    <property type="gene ID" value="HanXRQr2_Chr02g0047581"/>
</dbReference>
<keyword evidence="2" id="KW-0121">Carboxypeptidase</keyword>
<feature type="signal peptide" evidence="1">
    <location>
        <begin position="1"/>
        <end position="21"/>
    </location>
</feature>
<feature type="chain" id="PRO_5039891410" evidence="1">
    <location>
        <begin position="22"/>
        <end position="113"/>
    </location>
</feature>
<gene>
    <name evidence="2" type="ORF">HanXRQr2_Chr02g0047581</name>
</gene>
<reference evidence="2" key="1">
    <citation type="journal article" date="2017" name="Nature">
        <title>The sunflower genome provides insights into oil metabolism, flowering and Asterid evolution.</title>
        <authorList>
            <person name="Badouin H."/>
            <person name="Gouzy J."/>
            <person name="Grassa C.J."/>
            <person name="Murat F."/>
            <person name="Staton S.E."/>
            <person name="Cottret L."/>
            <person name="Lelandais-Briere C."/>
            <person name="Owens G.L."/>
            <person name="Carrere S."/>
            <person name="Mayjonade B."/>
            <person name="Legrand L."/>
            <person name="Gill N."/>
            <person name="Kane N.C."/>
            <person name="Bowers J.E."/>
            <person name="Hubner S."/>
            <person name="Bellec A."/>
            <person name="Berard A."/>
            <person name="Berges H."/>
            <person name="Blanchet N."/>
            <person name="Boniface M.C."/>
            <person name="Brunel D."/>
            <person name="Catrice O."/>
            <person name="Chaidir N."/>
            <person name="Claudel C."/>
            <person name="Donnadieu C."/>
            <person name="Faraut T."/>
            <person name="Fievet G."/>
            <person name="Helmstetter N."/>
            <person name="King M."/>
            <person name="Knapp S.J."/>
            <person name="Lai Z."/>
            <person name="Le Paslier M.C."/>
            <person name="Lippi Y."/>
            <person name="Lorenzon L."/>
            <person name="Mandel J.R."/>
            <person name="Marage G."/>
            <person name="Marchand G."/>
            <person name="Marquand E."/>
            <person name="Bret-Mestries E."/>
            <person name="Morien E."/>
            <person name="Nambeesan S."/>
            <person name="Nguyen T."/>
            <person name="Pegot-Espagnet P."/>
            <person name="Pouilly N."/>
            <person name="Raftis F."/>
            <person name="Sallet E."/>
            <person name="Schiex T."/>
            <person name="Thomas J."/>
            <person name="Vandecasteele C."/>
            <person name="Vares D."/>
            <person name="Vear F."/>
            <person name="Vautrin S."/>
            <person name="Crespi M."/>
            <person name="Mangin B."/>
            <person name="Burke J.M."/>
            <person name="Salse J."/>
            <person name="Munos S."/>
            <person name="Vincourt P."/>
            <person name="Rieseberg L.H."/>
            <person name="Langlade N.B."/>
        </authorList>
    </citation>
    <scope>NUCLEOTIDE SEQUENCE</scope>
    <source>
        <tissue evidence="2">Leaves</tissue>
    </source>
</reference>
<keyword evidence="1" id="KW-0732">Signal</keyword>
<evidence type="ECO:0000256" key="1">
    <source>
        <dbReference type="SAM" id="SignalP"/>
    </source>
</evidence>
<reference evidence="2" key="2">
    <citation type="submission" date="2020-06" db="EMBL/GenBank/DDBJ databases">
        <title>Helianthus annuus Genome sequencing and assembly Release 2.</title>
        <authorList>
            <person name="Gouzy J."/>
            <person name="Langlade N."/>
            <person name="Munos S."/>
        </authorList>
    </citation>
    <scope>NUCLEOTIDE SEQUENCE</scope>
    <source>
        <tissue evidence="2">Leaves</tissue>
    </source>
</reference>
<dbReference type="Proteomes" id="UP000215914">
    <property type="component" value="Unassembled WGS sequence"/>
</dbReference>
<keyword evidence="2" id="KW-0378">Hydrolase</keyword>
<organism evidence="2 3">
    <name type="scientific">Helianthus annuus</name>
    <name type="common">Common sunflower</name>
    <dbReference type="NCBI Taxonomy" id="4232"/>
    <lineage>
        <taxon>Eukaryota</taxon>
        <taxon>Viridiplantae</taxon>
        <taxon>Streptophyta</taxon>
        <taxon>Embryophyta</taxon>
        <taxon>Tracheophyta</taxon>
        <taxon>Spermatophyta</taxon>
        <taxon>Magnoliopsida</taxon>
        <taxon>eudicotyledons</taxon>
        <taxon>Gunneridae</taxon>
        <taxon>Pentapetalae</taxon>
        <taxon>asterids</taxon>
        <taxon>campanulids</taxon>
        <taxon>Asterales</taxon>
        <taxon>Asteraceae</taxon>
        <taxon>Asteroideae</taxon>
        <taxon>Heliantheae alliance</taxon>
        <taxon>Heliantheae</taxon>
        <taxon>Helianthus</taxon>
    </lineage>
</organism>
<keyword evidence="3" id="KW-1185">Reference proteome</keyword>
<sequence>MAKSIFIFPLILFLLAPIGLTETVGFENPSFPSTFAEKMIREFNLFPERSVNVVEDESDVVSEKKLVEKRLVFPNFVDSSGASVEELGHHAGYYKIEHSYAARYDLETLNYCF</sequence>
<name>A0A9K3JKV3_HELAN</name>
<keyword evidence="2" id="KW-0645">Protease</keyword>
<dbReference type="AlphaFoldDB" id="A0A9K3JKV3"/>
<evidence type="ECO:0000313" key="3">
    <source>
        <dbReference type="Proteomes" id="UP000215914"/>
    </source>
</evidence>
<dbReference type="EC" id="3.4.16.5" evidence="2"/>
<comment type="caution">
    <text evidence="2">The sequence shown here is derived from an EMBL/GenBank/DDBJ whole genome shotgun (WGS) entry which is preliminary data.</text>
</comment>
<protein>
    <submittedName>
        <fullName evidence="2">Carboxypeptidase C</fullName>
        <ecNumber evidence="2">3.4.16.5</ecNumber>
    </submittedName>
</protein>
<proteinExistence type="predicted"/>
<accession>A0A9K3JKV3</accession>
<dbReference type="EMBL" id="MNCJ02000317">
    <property type="protein sequence ID" value="KAF5816961.1"/>
    <property type="molecule type" value="Genomic_DNA"/>
</dbReference>
<evidence type="ECO:0000313" key="2">
    <source>
        <dbReference type="EMBL" id="KAF5816961.1"/>
    </source>
</evidence>